<name>A0A067W2W6_9HYPH</name>
<feature type="region of interest" description="Disordered" evidence="1">
    <location>
        <begin position="153"/>
        <end position="175"/>
    </location>
</feature>
<reference evidence="2 3" key="1">
    <citation type="submission" date="2012-04" db="EMBL/GenBank/DDBJ databases">
        <title>The Genome Sequence of Bartonella koehlerae C-29.</title>
        <authorList>
            <consortium name="The Broad Institute Genome Sequencing Platform"/>
            <consortium name="The Broad Institute Genome Sequencing Center for Infectious Disease"/>
            <person name="Feldgarden M."/>
            <person name="Kirby J."/>
            <person name="Kosoy M."/>
            <person name="Birtles R."/>
            <person name="Probert W.S."/>
            <person name="Chiaraviglio L."/>
            <person name="Walker B."/>
            <person name="Young S.K."/>
            <person name="Zeng Q."/>
            <person name="Gargeya S."/>
            <person name="Fitzgerald M."/>
            <person name="Haas B."/>
            <person name="Abouelleil A."/>
            <person name="Alvarado L."/>
            <person name="Arachchi H.M."/>
            <person name="Berlin A.M."/>
            <person name="Chapman S.B."/>
            <person name="Goldberg J."/>
            <person name="Griggs A."/>
            <person name="Gujja S."/>
            <person name="Hansen M."/>
            <person name="Howarth C."/>
            <person name="Imamovic A."/>
            <person name="Larimer J."/>
            <person name="McCowen C."/>
            <person name="Montmayeur A."/>
            <person name="Murphy C."/>
            <person name="Neiman D."/>
            <person name="Pearson M."/>
            <person name="Priest M."/>
            <person name="Roberts A."/>
            <person name="Saif S."/>
            <person name="Shea T."/>
            <person name="Sisk P."/>
            <person name="Sykes S."/>
            <person name="Wortman J."/>
            <person name="Nusbaum C."/>
            <person name="Birren B."/>
        </authorList>
    </citation>
    <scope>NUCLEOTIDE SEQUENCE [LARGE SCALE GENOMIC DNA]</scope>
    <source>
        <strain evidence="2 3">C-29</strain>
    </source>
</reference>
<protein>
    <recommendedName>
        <fullName evidence="4">Type IV secretion system protein virB5</fullName>
    </recommendedName>
</protein>
<dbReference type="HOGENOM" id="CLU_952072_0_0_5"/>
<evidence type="ECO:0000313" key="2">
    <source>
        <dbReference type="EMBL" id="KEC53989.1"/>
    </source>
</evidence>
<dbReference type="EMBL" id="AHPL01000014">
    <property type="protein sequence ID" value="KEC53989.1"/>
    <property type="molecule type" value="Genomic_DNA"/>
</dbReference>
<sequence length="321" mass="36753">MKKLIMTAAISVVLGIPDKAIAMPNQILHSDTRIEKSNVEREFRYSDLPDDQLIRALTDDEFRKMIRDTFMNGPQIGGGYGGGISKSNEPYPVPKEQKPILQPPLTKKAPQQKQYEFSYLLQKQNTEQEKNTVNEDKNLERITEKIHNSITGNRTRSTKSVQDDGSLLFPNPQHIYDQDKRTGKVQETLKQIMQDERQHRNTFKNTSDARTSIDTRSQYAAVIDKVVALQTFKATENRFEQIAKMLTDIDRIQDLKGIAELQVRMKGMLAVIQNEATKLQMVAHLRNSEQALINRLKRQRNIQILGSSNKTMPAIRSQSVF</sequence>
<evidence type="ECO:0000313" key="3">
    <source>
        <dbReference type="Proteomes" id="UP000027015"/>
    </source>
</evidence>
<accession>A0A067W2W6</accession>
<comment type="caution">
    <text evidence="2">The sequence shown here is derived from an EMBL/GenBank/DDBJ whole genome shotgun (WGS) entry which is preliminary data.</text>
</comment>
<evidence type="ECO:0008006" key="4">
    <source>
        <dbReference type="Google" id="ProtNLM"/>
    </source>
</evidence>
<dbReference type="AlphaFoldDB" id="A0A067W2W6"/>
<gene>
    <name evidence="2" type="ORF">O9A_01463</name>
</gene>
<dbReference type="InterPro" id="IPR014158">
    <property type="entry name" value="T4SS_VirB5"/>
</dbReference>
<keyword evidence="3" id="KW-1185">Reference proteome</keyword>
<dbReference type="eggNOG" id="ENOG5032TDS">
    <property type="taxonomic scope" value="Bacteria"/>
</dbReference>
<dbReference type="CDD" id="cd14262">
    <property type="entry name" value="VirB5_like"/>
    <property type="match status" value="1"/>
</dbReference>
<organism evidence="2 3">
    <name type="scientific">Bartonella koehlerae C-29</name>
    <dbReference type="NCBI Taxonomy" id="1134510"/>
    <lineage>
        <taxon>Bacteria</taxon>
        <taxon>Pseudomonadati</taxon>
        <taxon>Pseudomonadota</taxon>
        <taxon>Alphaproteobacteria</taxon>
        <taxon>Hyphomicrobiales</taxon>
        <taxon>Bartonellaceae</taxon>
        <taxon>Bartonella</taxon>
    </lineage>
</organism>
<dbReference type="STRING" id="1134510.O9A_01463"/>
<dbReference type="Gene3D" id="1.20.58.430">
    <property type="entry name" value="Type IV secretion system, VirB5-domain"/>
    <property type="match status" value="1"/>
</dbReference>
<dbReference type="Proteomes" id="UP000027015">
    <property type="component" value="Unassembled WGS sequence"/>
</dbReference>
<dbReference type="Pfam" id="PF07996">
    <property type="entry name" value="T4SS"/>
    <property type="match status" value="1"/>
</dbReference>
<dbReference type="SUPFAM" id="SSF101082">
    <property type="entry name" value="Typo IV secretion system protein TraC"/>
    <property type="match status" value="1"/>
</dbReference>
<evidence type="ECO:0000256" key="1">
    <source>
        <dbReference type="SAM" id="MobiDB-lite"/>
    </source>
</evidence>
<dbReference type="InterPro" id="IPR023220">
    <property type="entry name" value="T4SS_VirB5-domain"/>
</dbReference>
<proteinExistence type="predicted"/>
<dbReference type="RefSeq" id="WP_342543804.1">
    <property type="nucleotide sequence ID" value="NZ_CADEAH010000002.1"/>
</dbReference>